<evidence type="ECO:0000313" key="1">
    <source>
        <dbReference type="EMBL" id="AAX14642.1"/>
    </source>
</evidence>
<dbReference type="Pfam" id="PF09518">
    <property type="entry name" value="RE_HindIII"/>
    <property type="match status" value="1"/>
</dbReference>
<name>Q32WE8_GEOSE</name>
<organism evidence="1">
    <name type="scientific">Geobacillus stearothermophilus</name>
    <name type="common">Bacillus stearothermophilus</name>
    <dbReference type="NCBI Taxonomy" id="1422"/>
    <lineage>
        <taxon>Bacteria</taxon>
        <taxon>Bacillati</taxon>
        <taxon>Bacillota</taxon>
        <taxon>Bacilli</taxon>
        <taxon>Bacillales</taxon>
        <taxon>Anoxybacillaceae</taxon>
        <taxon>Geobacillus</taxon>
    </lineage>
</organism>
<dbReference type="REBASE" id="4625">
    <property type="entry name" value="BstZ1II"/>
</dbReference>
<reference evidence="1" key="1">
    <citation type="journal article" date="2007" name="Appl. Environ. Microbiol.">
        <title>A rapid and efficient method for cloning genes of type II restriction-modification systems by use of a killer plasmid.</title>
        <authorList>
            <person name="Mruk I."/>
            <person name="Kaczorowski T."/>
        </authorList>
    </citation>
    <scope>NUCLEOTIDE SEQUENCE</scope>
</reference>
<keyword evidence="1" id="KW-0255">Endonuclease</keyword>
<dbReference type="InterPro" id="IPR019043">
    <property type="entry name" value="Restrct_endonuc_II_HindIII"/>
</dbReference>
<gene>
    <name evidence="1" type="primary">bstZ1IIR</name>
</gene>
<dbReference type="Gene3D" id="3.40.91.70">
    <property type="entry name" value="Type II restriction endonuclease, HindIII"/>
    <property type="match status" value="1"/>
</dbReference>
<dbReference type="GO" id="GO:0004519">
    <property type="term" value="F:endonuclease activity"/>
    <property type="evidence" value="ECO:0007669"/>
    <property type="project" value="UniProtKB-KW"/>
</dbReference>
<protein>
    <submittedName>
        <fullName evidence="1">Restriction endonuclease</fullName>
    </submittedName>
</protein>
<sequence>MNMVDAFYLMNYVDDQFKVNAQLTEEHERIANEFLKDIKKFDDKTFNKLLVSATFIPDFYEPDSSRETLFSKLVEAMVTEWAIRMGYEAAMQKEKASYEDVRIAIKDKLIVVDAKTFRLGRSQAAPNVKDFLKLEDIRKWCSRYKNAIGGLVTYPCLHEWKNKSDAYTYCSTKDMPTVMLSYKHLAFLLDNKENFNTEKLIELWDYENIFPEKLPKNLKGGNKKPYWDAINKKLIEITNVGDKEYVKCLNRYDKIINQAVKEIINFLETIIINKKEEVAREIRKLSDKQIREAYEEYKISQETEEYQRILENVKAFRL</sequence>
<dbReference type="AlphaFoldDB" id="Q32WE8"/>
<keyword evidence="1" id="KW-0378">Hydrolase</keyword>
<dbReference type="InterPro" id="IPR038373">
    <property type="entry name" value="Restrct_endonuc_II_HindIII_sf"/>
</dbReference>
<dbReference type="EMBL" id="AY789018">
    <property type="protein sequence ID" value="AAX14642.1"/>
    <property type="molecule type" value="Genomic_DNA"/>
</dbReference>
<accession>Q32WE8</accession>
<dbReference type="SMR" id="Q32WE8"/>
<keyword evidence="1" id="KW-0540">Nuclease</keyword>
<proteinExistence type="predicted"/>